<dbReference type="EMBL" id="CP046640">
    <property type="protein sequence ID" value="QTL96801.1"/>
    <property type="molecule type" value="Genomic_DNA"/>
</dbReference>
<keyword evidence="2" id="KW-1185">Reference proteome</keyword>
<proteinExistence type="predicted"/>
<sequence length="91" mass="9951">MPNGFGFDDIILGDIDSLIEKFTLLTDSYRLLVGATEELTRTPSVGECIIDASVCRTAFLGTILDQLLLAIQIALIIDFIRVSEGSENPYV</sequence>
<dbReference type="Proteomes" id="UP000665020">
    <property type="component" value="Chromosome"/>
</dbReference>
<protein>
    <submittedName>
        <fullName evidence="1">Uncharacterized protein</fullName>
    </submittedName>
</protein>
<dbReference type="KEGG" id="ifn:GM661_01835"/>
<organism evidence="1 2">
    <name type="scientific">Iocasia fonsfrigidae</name>
    <dbReference type="NCBI Taxonomy" id="2682810"/>
    <lineage>
        <taxon>Bacteria</taxon>
        <taxon>Bacillati</taxon>
        <taxon>Bacillota</taxon>
        <taxon>Clostridia</taxon>
        <taxon>Halanaerobiales</taxon>
        <taxon>Halanaerobiaceae</taxon>
        <taxon>Iocasia</taxon>
    </lineage>
</organism>
<dbReference type="AlphaFoldDB" id="A0A8A7K638"/>
<dbReference type="RefSeq" id="WP_125987605.1">
    <property type="nucleotide sequence ID" value="NZ_CP046640.1"/>
</dbReference>
<accession>A0A8A7K638</accession>
<evidence type="ECO:0000313" key="1">
    <source>
        <dbReference type="EMBL" id="QTL96801.1"/>
    </source>
</evidence>
<reference evidence="1" key="1">
    <citation type="submission" date="2019-12" db="EMBL/GenBank/DDBJ databases">
        <authorList>
            <person name="zhang j."/>
            <person name="sun C.M."/>
        </authorList>
    </citation>
    <scope>NUCLEOTIDE SEQUENCE</scope>
    <source>
        <strain evidence="1">NS-1</strain>
    </source>
</reference>
<gene>
    <name evidence="1" type="ORF">GM661_01835</name>
</gene>
<name>A0A8A7K638_9FIRM</name>
<evidence type="ECO:0000313" key="2">
    <source>
        <dbReference type="Proteomes" id="UP000665020"/>
    </source>
</evidence>